<reference evidence="2 3" key="1">
    <citation type="submission" date="2021-01" db="EMBL/GenBank/DDBJ databases">
        <title>FDA dAtabase for Regulatory Grade micrObial Sequences (FDA-ARGOS): Supporting development and validation of Infectious Disease Dx tests.</title>
        <authorList>
            <person name="Sproer C."/>
            <person name="Gronow S."/>
            <person name="Severitt S."/>
            <person name="Schroder I."/>
            <person name="Tallon L."/>
            <person name="Sadzewicz L."/>
            <person name="Zhao X."/>
            <person name="Boylan J."/>
            <person name="Ott S."/>
            <person name="Bowen H."/>
            <person name="Vavikolanu K."/>
            <person name="Mehta A."/>
            <person name="Aluvathingal J."/>
            <person name="Nadendla S."/>
            <person name="Lowell S."/>
            <person name="Myers T."/>
            <person name="Yan Y."/>
            <person name="Sichtig H."/>
        </authorList>
    </citation>
    <scope>NUCLEOTIDE SEQUENCE [LARGE SCALE GENOMIC DNA]</scope>
    <source>
        <strain evidence="2 3">FDAARGOS_1141</strain>
    </source>
</reference>
<dbReference type="InterPro" id="IPR036118">
    <property type="entry name" value="UreE_N_sf"/>
</dbReference>
<accession>A0ABX7CU16</accession>
<evidence type="ECO:0000313" key="3">
    <source>
        <dbReference type="Proteomes" id="UP000595498"/>
    </source>
</evidence>
<name>A0ABX7CU16_SPHMU</name>
<gene>
    <name evidence="2" type="ORF">I6I98_06070</name>
</gene>
<dbReference type="SMART" id="SM00988">
    <property type="entry name" value="UreE_N"/>
    <property type="match status" value="1"/>
</dbReference>
<dbReference type="SUPFAM" id="SSF69737">
    <property type="entry name" value="Urease metallochaperone UreE, C-terminal domain"/>
    <property type="match status" value="1"/>
</dbReference>
<proteinExistence type="predicted"/>
<evidence type="ECO:0000259" key="1">
    <source>
        <dbReference type="SMART" id="SM00988"/>
    </source>
</evidence>
<feature type="domain" description="UreE urease accessory N-terminal" evidence="1">
    <location>
        <begin position="20"/>
        <end position="83"/>
    </location>
</feature>
<dbReference type="Proteomes" id="UP000595498">
    <property type="component" value="Chromosome"/>
</dbReference>
<dbReference type="InterPro" id="IPR004029">
    <property type="entry name" value="UreE_N"/>
</dbReference>
<dbReference type="EMBL" id="CP068224">
    <property type="protein sequence ID" value="QQT54818.1"/>
    <property type="molecule type" value="Genomic_DNA"/>
</dbReference>
<evidence type="ECO:0000313" key="2">
    <source>
        <dbReference type="EMBL" id="QQT54818.1"/>
    </source>
</evidence>
<sequence length="188" mass="21458">MLLTCDEDKFTKMNKLPIPIDKIVANKAFALSDVDQVHLEWYEVHKRRLTRNTINGKAILMQLDQGAEWHHGDGLFHQEALQAILVVKPSLTIRFNPTDLVQLADFGYFIGNRHLPIFNVTDAESLRLPYDGRLYEQVLAKYGTSIQLEEALLLSEDLIRLQAKNKKNPDLKGVDGHISLGEQVRKDN</sequence>
<organism evidence="2 3">
    <name type="scientific">Sphingobacterium multivorum</name>
    <dbReference type="NCBI Taxonomy" id="28454"/>
    <lineage>
        <taxon>Bacteria</taxon>
        <taxon>Pseudomonadati</taxon>
        <taxon>Bacteroidota</taxon>
        <taxon>Sphingobacteriia</taxon>
        <taxon>Sphingobacteriales</taxon>
        <taxon>Sphingobacteriaceae</taxon>
        <taxon>Sphingobacterium</taxon>
    </lineage>
</organism>
<dbReference type="Pfam" id="PF02814">
    <property type="entry name" value="UreE_N"/>
    <property type="match status" value="1"/>
</dbReference>
<dbReference type="Gene3D" id="2.60.260.20">
    <property type="entry name" value="Urease metallochaperone UreE, N-terminal domain"/>
    <property type="match status" value="1"/>
</dbReference>
<keyword evidence="3" id="KW-1185">Reference proteome</keyword>
<protein>
    <recommendedName>
        <fullName evidence="1">UreE urease accessory N-terminal domain-containing protein</fullName>
    </recommendedName>
</protein>
<dbReference type="SUPFAM" id="SSF69287">
    <property type="entry name" value="Urease metallochaperone UreE, N-terminal domain"/>
    <property type="match status" value="1"/>
</dbReference>
<dbReference type="Gene3D" id="3.30.70.790">
    <property type="entry name" value="UreE, C-terminal domain"/>
    <property type="match status" value="1"/>
</dbReference>